<proteinExistence type="predicted"/>
<evidence type="ECO:0000256" key="2">
    <source>
        <dbReference type="ARBA" id="ARBA00004727"/>
    </source>
</evidence>
<evidence type="ECO:0000259" key="7">
    <source>
        <dbReference type="Pfam" id="PF08323"/>
    </source>
</evidence>
<comment type="pathway">
    <text evidence="2">Glycan biosynthesis; starch biosynthesis.</text>
</comment>
<comment type="catalytic activity">
    <reaction evidence="1">
        <text>[(1-&gt;4)-alpha-D-glucosyl](n) + ADP-alpha-D-glucose = [(1-&gt;4)-alpha-D-glucosyl](n+1) + ADP + H(+)</text>
        <dbReference type="Rhea" id="RHEA:18189"/>
        <dbReference type="Rhea" id="RHEA-COMP:9584"/>
        <dbReference type="Rhea" id="RHEA-COMP:9587"/>
        <dbReference type="ChEBI" id="CHEBI:15378"/>
        <dbReference type="ChEBI" id="CHEBI:15444"/>
        <dbReference type="ChEBI" id="CHEBI:57498"/>
        <dbReference type="ChEBI" id="CHEBI:456216"/>
        <dbReference type="EC" id="2.4.1.21"/>
    </reaction>
</comment>
<dbReference type="OrthoDB" id="1741969at2759"/>
<evidence type="ECO:0000313" key="8">
    <source>
        <dbReference type="Proteomes" id="UP000515121"/>
    </source>
</evidence>
<dbReference type="EC" id="2.4.1.21" evidence="3"/>
<dbReference type="UniPathway" id="UPA00152"/>
<gene>
    <name evidence="9" type="primary">LOC111297010</name>
</gene>
<name>A0A6P5Z3D8_DURZI</name>
<evidence type="ECO:0000256" key="6">
    <source>
        <dbReference type="ARBA" id="ARBA00022922"/>
    </source>
</evidence>
<dbReference type="PANTHER" id="PTHR46083">
    <property type="match status" value="1"/>
</dbReference>
<dbReference type="GeneID" id="111297010"/>
<dbReference type="KEGG" id="dzi:111297010"/>
<accession>A0A6P5Z3D8</accession>
<dbReference type="GO" id="GO:0019252">
    <property type="term" value="P:starch biosynthetic process"/>
    <property type="evidence" value="ECO:0007669"/>
    <property type="project" value="UniProtKB-UniPathway"/>
</dbReference>
<feature type="domain" description="Starch synthase catalytic" evidence="7">
    <location>
        <begin position="59"/>
        <end position="121"/>
    </location>
</feature>
<keyword evidence="8" id="KW-1185">Reference proteome</keyword>
<evidence type="ECO:0000256" key="5">
    <source>
        <dbReference type="ARBA" id="ARBA00022679"/>
    </source>
</evidence>
<dbReference type="Gene3D" id="3.40.50.2000">
    <property type="entry name" value="Glycogen Phosphorylase B"/>
    <property type="match status" value="1"/>
</dbReference>
<dbReference type="Pfam" id="PF08323">
    <property type="entry name" value="Glyco_transf_5"/>
    <property type="match status" value="1"/>
</dbReference>
<dbReference type="RefSeq" id="XP_022747268.1">
    <property type="nucleotide sequence ID" value="XM_022891533.1"/>
</dbReference>
<organism evidence="8 9">
    <name type="scientific">Durio zibethinus</name>
    <name type="common">Durian</name>
    <dbReference type="NCBI Taxonomy" id="66656"/>
    <lineage>
        <taxon>Eukaryota</taxon>
        <taxon>Viridiplantae</taxon>
        <taxon>Streptophyta</taxon>
        <taxon>Embryophyta</taxon>
        <taxon>Tracheophyta</taxon>
        <taxon>Spermatophyta</taxon>
        <taxon>Magnoliopsida</taxon>
        <taxon>eudicotyledons</taxon>
        <taxon>Gunneridae</taxon>
        <taxon>Pentapetalae</taxon>
        <taxon>rosids</taxon>
        <taxon>malvids</taxon>
        <taxon>Malvales</taxon>
        <taxon>Malvaceae</taxon>
        <taxon>Helicteroideae</taxon>
        <taxon>Durio</taxon>
    </lineage>
</organism>
<evidence type="ECO:0000313" key="9">
    <source>
        <dbReference type="RefSeq" id="XP_022747268.1"/>
    </source>
</evidence>
<evidence type="ECO:0000256" key="3">
    <source>
        <dbReference type="ARBA" id="ARBA00012588"/>
    </source>
</evidence>
<keyword evidence="5" id="KW-0808">Transferase</keyword>
<dbReference type="AlphaFoldDB" id="A0A6P5Z3D8"/>
<keyword evidence="6" id="KW-0750">Starch biosynthesis</keyword>
<evidence type="ECO:0000256" key="4">
    <source>
        <dbReference type="ARBA" id="ARBA00022676"/>
    </source>
</evidence>
<reference evidence="9" key="1">
    <citation type="submission" date="2025-08" db="UniProtKB">
        <authorList>
            <consortium name="RefSeq"/>
        </authorList>
    </citation>
    <scope>IDENTIFICATION</scope>
    <source>
        <tissue evidence="9">Fruit stalk</tissue>
    </source>
</reference>
<keyword evidence="4" id="KW-0328">Glycosyltransferase</keyword>
<dbReference type="PANTHER" id="PTHR46083:SF5">
    <property type="entry name" value="STARCH SYNTHASE 3, CHLOROPLASTIC_AMYLOPLASTIC"/>
    <property type="match status" value="1"/>
</dbReference>
<dbReference type="Proteomes" id="UP000515121">
    <property type="component" value="Unplaced"/>
</dbReference>
<protein>
    <recommendedName>
        <fullName evidence="3">starch synthase</fullName>
        <ecNumber evidence="3">2.4.1.21</ecNumber>
    </recommendedName>
</protein>
<sequence>MEFVFSEREDAGTFDNKGGMDYRIPVFGGIVQEPPMNIVHIAVEMGPTVKVKDIHYQRGYSWGGTEVKVWFGKVEGLSVYFVEPENGFFWTGCVCGCRKDAERFGFFCHAALEFLHQGGFHPVSDHRIHWDYYVPITKEIWNL</sequence>
<dbReference type="InterPro" id="IPR013534">
    <property type="entry name" value="Starch_synth_cat_dom"/>
</dbReference>
<evidence type="ECO:0000256" key="1">
    <source>
        <dbReference type="ARBA" id="ARBA00001478"/>
    </source>
</evidence>
<dbReference type="GO" id="GO:0009011">
    <property type="term" value="F:alpha-1,4-glucan glucosyltransferase (ADP-glucose donor) activity"/>
    <property type="evidence" value="ECO:0007669"/>
    <property type="project" value="UniProtKB-EC"/>
</dbReference>